<protein>
    <submittedName>
        <fullName evidence="2">Uncharacterized protein</fullName>
    </submittedName>
</protein>
<dbReference type="AlphaFoldDB" id="A0A819PNR2"/>
<comment type="caution">
    <text evidence="2">The sequence shown here is derived from an EMBL/GenBank/DDBJ whole genome shotgun (WGS) entry which is preliminary data.</text>
</comment>
<feature type="region of interest" description="Disordered" evidence="1">
    <location>
        <begin position="1"/>
        <end position="42"/>
    </location>
</feature>
<proteinExistence type="predicted"/>
<evidence type="ECO:0000256" key="1">
    <source>
        <dbReference type="SAM" id="MobiDB-lite"/>
    </source>
</evidence>
<accession>A0A819PNR2</accession>
<reference evidence="2" key="1">
    <citation type="submission" date="2021-02" db="EMBL/GenBank/DDBJ databases">
        <authorList>
            <person name="Nowell W R."/>
        </authorList>
    </citation>
    <scope>NUCLEOTIDE SEQUENCE</scope>
</reference>
<evidence type="ECO:0000313" key="3">
    <source>
        <dbReference type="Proteomes" id="UP000663868"/>
    </source>
</evidence>
<feature type="non-terminal residue" evidence="2">
    <location>
        <position position="1"/>
    </location>
</feature>
<dbReference type="Proteomes" id="UP000663868">
    <property type="component" value="Unassembled WGS sequence"/>
</dbReference>
<dbReference type="EMBL" id="CAJOBB010002957">
    <property type="protein sequence ID" value="CAF4010854.1"/>
    <property type="molecule type" value="Genomic_DNA"/>
</dbReference>
<sequence length="42" mass="4701">TDAPKLSALDRQVVIVAPDHQTSDKNNQSSIEHSRIKQKKCN</sequence>
<organism evidence="2 3">
    <name type="scientific">Adineta steineri</name>
    <dbReference type="NCBI Taxonomy" id="433720"/>
    <lineage>
        <taxon>Eukaryota</taxon>
        <taxon>Metazoa</taxon>
        <taxon>Spiralia</taxon>
        <taxon>Gnathifera</taxon>
        <taxon>Rotifera</taxon>
        <taxon>Eurotatoria</taxon>
        <taxon>Bdelloidea</taxon>
        <taxon>Adinetida</taxon>
        <taxon>Adinetidae</taxon>
        <taxon>Adineta</taxon>
    </lineage>
</organism>
<name>A0A819PNR2_9BILA</name>
<evidence type="ECO:0000313" key="2">
    <source>
        <dbReference type="EMBL" id="CAF4010854.1"/>
    </source>
</evidence>
<gene>
    <name evidence="2" type="ORF">KXQ929_LOCUS29067</name>
</gene>